<dbReference type="EnsemblMetazoa" id="Aqu2.1.29774_001">
    <property type="protein sequence ID" value="Aqu2.1.29774_001"/>
    <property type="gene ID" value="Aqu2.1.29774"/>
</dbReference>
<dbReference type="AlphaFoldDB" id="A0A1X7UQI6"/>
<dbReference type="InParanoid" id="A0A1X7UQI6"/>
<proteinExistence type="predicted"/>
<sequence length="145" mass="16130">MEDESSSGNKGIDDSGELQIIEELKICGLTVMSDDLPGDMEMAVVLRILKACRLQEKHVPDFRVIKPMLDLCWVCQQNSAAIMRITNLPIERQTTVGTKEAATLLKGLFTNPVTGLSCLPLSRPLAELDIMAHYNFDYAQQVHIL</sequence>
<name>A0A1X7UQI6_AMPQE</name>
<accession>A0A1X7UQI6</accession>
<protein>
    <submittedName>
        <fullName evidence="1">Uncharacterized protein</fullName>
    </submittedName>
</protein>
<reference evidence="1" key="1">
    <citation type="submission" date="2017-05" db="UniProtKB">
        <authorList>
            <consortium name="EnsemblMetazoa"/>
        </authorList>
    </citation>
    <scope>IDENTIFICATION</scope>
</reference>
<evidence type="ECO:0000313" key="1">
    <source>
        <dbReference type="EnsemblMetazoa" id="Aqu2.1.29774_001"/>
    </source>
</evidence>
<organism evidence="1">
    <name type="scientific">Amphimedon queenslandica</name>
    <name type="common">Sponge</name>
    <dbReference type="NCBI Taxonomy" id="400682"/>
    <lineage>
        <taxon>Eukaryota</taxon>
        <taxon>Metazoa</taxon>
        <taxon>Porifera</taxon>
        <taxon>Demospongiae</taxon>
        <taxon>Heteroscleromorpha</taxon>
        <taxon>Haplosclerida</taxon>
        <taxon>Niphatidae</taxon>
        <taxon>Amphimedon</taxon>
    </lineage>
</organism>